<proteinExistence type="predicted"/>
<reference evidence="1 2" key="1">
    <citation type="submission" date="2019-03" db="EMBL/GenBank/DDBJ databases">
        <title>First draft genome of Liparis tanakae, snailfish: a comprehensive survey of snailfish specific genes.</title>
        <authorList>
            <person name="Kim W."/>
            <person name="Song I."/>
            <person name="Jeong J.-H."/>
            <person name="Kim D."/>
            <person name="Kim S."/>
            <person name="Ryu S."/>
            <person name="Song J.Y."/>
            <person name="Lee S.K."/>
        </authorList>
    </citation>
    <scope>NUCLEOTIDE SEQUENCE [LARGE SCALE GENOMIC DNA]</scope>
    <source>
        <tissue evidence="1">Muscle</tissue>
    </source>
</reference>
<keyword evidence="2" id="KW-1185">Reference proteome</keyword>
<sequence>MAEFSLQKVTDEDVGRYVCRQYRSGQHQGQNALVDLSVVTMTEHKDSEEVNCSVSTFEKPCRLKVKWLIEEEEEDHQDVMTSQSSCSASLKVQTGSSNTLRFNSWTCEVTDGDQVQKFLFRNPPSGDKTGENT</sequence>
<gene>
    <name evidence="1" type="ORF">EYF80_059178</name>
</gene>
<dbReference type="EMBL" id="SRLO01004244">
    <property type="protein sequence ID" value="TNN30670.1"/>
    <property type="molecule type" value="Genomic_DNA"/>
</dbReference>
<comment type="caution">
    <text evidence="1">The sequence shown here is derived from an EMBL/GenBank/DDBJ whole genome shotgun (WGS) entry which is preliminary data.</text>
</comment>
<name>A0A4Z2EPY1_9TELE</name>
<dbReference type="AlphaFoldDB" id="A0A4Z2EPY1"/>
<dbReference type="OrthoDB" id="8444542at2759"/>
<dbReference type="Proteomes" id="UP000314294">
    <property type="component" value="Unassembled WGS sequence"/>
</dbReference>
<evidence type="ECO:0000313" key="1">
    <source>
        <dbReference type="EMBL" id="TNN30670.1"/>
    </source>
</evidence>
<evidence type="ECO:0008006" key="3">
    <source>
        <dbReference type="Google" id="ProtNLM"/>
    </source>
</evidence>
<protein>
    <recommendedName>
        <fullName evidence="3">Ig-like domain-containing protein</fullName>
    </recommendedName>
</protein>
<evidence type="ECO:0000313" key="2">
    <source>
        <dbReference type="Proteomes" id="UP000314294"/>
    </source>
</evidence>
<accession>A0A4Z2EPY1</accession>
<organism evidence="1 2">
    <name type="scientific">Liparis tanakae</name>
    <name type="common">Tanaka's snailfish</name>
    <dbReference type="NCBI Taxonomy" id="230148"/>
    <lineage>
        <taxon>Eukaryota</taxon>
        <taxon>Metazoa</taxon>
        <taxon>Chordata</taxon>
        <taxon>Craniata</taxon>
        <taxon>Vertebrata</taxon>
        <taxon>Euteleostomi</taxon>
        <taxon>Actinopterygii</taxon>
        <taxon>Neopterygii</taxon>
        <taxon>Teleostei</taxon>
        <taxon>Neoteleostei</taxon>
        <taxon>Acanthomorphata</taxon>
        <taxon>Eupercaria</taxon>
        <taxon>Perciformes</taxon>
        <taxon>Cottioidei</taxon>
        <taxon>Cottales</taxon>
        <taxon>Liparidae</taxon>
        <taxon>Liparis</taxon>
    </lineage>
</organism>